<sequence>MSMMEFTGKERVSVRPVRSDVNIQQVLEFFSAFQHTSLRRAENELGIKKSSLGSILKDQKWHPFVMQEVQQLLPTDLNLRVAFAQEHSAFLAAQPDHLERIWWSDEANFHVNGAVNKHDFRYWSPTNPNFHREKALHSPKVVVWAAMSAVGIVGPYFFPGNVNAQTYCQMLEEVFIPQMQNRPDFDTMLFQQDGAPPHYALQTRALLDEVFPERWIGRASPNLNWPPRSPDLTVLDFFFWGYIKSKELPDAPRPIPPPPAVPVQQNPLNRRRRASPLRNVDPPRRRGRPSNQPPSASNAPAAEHARVVEPDIPPFVDAPDFPAGDDAEIVENAAPDVPQPIADATEAQRNFCSVS</sequence>
<name>A0AC34GUD2_9BILA</name>
<reference evidence="2" key="1">
    <citation type="submission" date="2022-11" db="UniProtKB">
        <authorList>
            <consortium name="WormBaseParasite"/>
        </authorList>
    </citation>
    <scope>IDENTIFICATION</scope>
</reference>
<evidence type="ECO:0000313" key="1">
    <source>
        <dbReference type="Proteomes" id="UP000887579"/>
    </source>
</evidence>
<proteinExistence type="predicted"/>
<evidence type="ECO:0000313" key="2">
    <source>
        <dbReference type="WBParaSite" id="ES5_v2.g8538.t1"/>
    </source>
</evidence>
<dbReference type="WBParaSite" id="ES5_v2.g8538.t1">
    <property type="protein sequence ID" value="ES5_v2.g8538.t1"/>
    <property type="gene ID" value="ES5_v2.g8538"/>
</dbReference>
<accession>A0AC34GUD2</accession>
<protein>
    <submittedName>
        <fullName evidence="2">Transposase</fullName>
    </submittedName>
</protein>
<organism evidence="1 2">
    <name type="scientific">Panagrolaimus sp. ES5</name>
    <dbReference type="NCBI Taxonomy" id="591445"/>
    <lineage>
        <taxon>Eukaryota</taxon>
        <taxon>Metazoa</taxon>
        <taxon>Ecdysozoa</taxon>
        <taxon>Nematoda</taxon>
        <taxon>Chromadorea</taxon>
        <taxon>Rhabditida</taxon>
        <taxon>Tylenchina</taxon>
        <taxon>Panagrolaimomorpha</taxon>
        <taxon>Panagrolaimoidea</taxon>
        <taxon>Panagrolaimidae</taxon>
        <taxon>Panagrolaimus</taxon>
    </lineage>
</organism>
<dbReference type="Proteomes" id="UP000887579">
    <property type="component" value="Unplaced"/>
</dbReference>